<dbReference type="AlphaFoldDB" id="A0A3M2LWS9"/>
<sequence length="67" mass="6868">MATSSLSMPTVVAEFLDPLAPCDHHRVLEIGTGSGWTAALLSARVGAENVTTLEVDPALARSAAGHP</sequence>
<comment type="caution">
    <text evidence="1">The sequence shown here is derived from an EMBL/GenBank/DDBJ whole genome shotgun (WGS) entry which is preliminary data.</text>
</comment>
<evidence type="ECO:0000313" key="1">
    <source>
        <dbReference type="EMBL" id="RMI41787.1"/>
    </source>
</evidence>
<proteinExistence type="predicted"/>
<gene>
    <name evidence="1" type="ORF">EBO15_21835</name>
</gene>
<dbReference type="OrthoDB" id="4035289at2"/>
<dbReference type="EMBL" id="RFFG01000039">
    <property type="protein sequence ID" value="RMI41787.1"/>
    <property type="molecule type" value="Genomic_DNA"/>
</dbReference>
<keyword evidence="2" id="KW-1185">Reference proteome</keyword>
<dbReference type="Gene3D" id="3.40.50.150">
    <property type="entry name" value="Vaccinia Virus protein VP39"/>
    <property type="match status" value="1"/>
</dbReference>
<dbReference type="InterPro" id="IPR029063">
    <property type="entry name" value="SAM-dependent_MTases_sf"/>
</dbReference>
<organism evidence="1 2">
    <name type="scientific">Actinomadura harenae</name>
    <dbReference type="NCBI Taxonomy" id="2483351"/>
    <lineage>
        <taxon>Bacteria</taxon>
        <taxon>Bacillati</taxon>
        <taxon>Actinomycetota</taxon>
        <taxon>Actinomycetes</taxon>
        <taxon>Streptosporangiales</taxon>
        <taxon>Thermomonosporaceae</taxon>
        <taxon>Actinomadura</taxon>
    </lineage>
</organism>
<dbReference type="Pfam" id="PF01135">
    <property type="entry name" value="PCMT"/>
    <property type="match status" value="1"/>
</dbReference>
<evidence type="ECO:0000313" key="2">
    <source>
        <dbReference type="Proteomes" id="UP000282674"/>
    </source>
</evidence>
<reference evidence="1 2" key="1">
    <citation type="submission" date="2018-10" db="EMBL/GenBank/DDBJ databases">
        <title>Isolation from soil.</title>
        <authorList>
            <person name="Hu J."/>
        </authorList>
    </citation>
    <scope>NUCLEOTIDE SEQUENCE [LARGE SCALE GENOMIC DNA]</scope>
    <source>
        <strain evidence="1 2">NEAU-Ht49</strain>
    </source>
</reference>
<accession>A0A3M2LWS9</accession>
<name>A0A3M2LWS9_9ACTN</name>
<dbReference type="RefSeq" id="WP_122196279.1">
    <property type="nucleotide sequence ID" value="NZ_JBHSKC010000023.1"/>
</dbReference>
<dbReference type="Proteomes" id="UP000282674">
    <property type="component" value="Unassembled WGS sequence"/>
</dbReference>
<dbReference type="CDD" id="cd02440">
    <property type="entry name" value="AdoMet_MTases"/>
    <property type="match status" value="1"/>
</dbReference>
<evidence type="ECO:0008006" key="3">
    <source>
        <dbReference type="Google" id="ProtNLM"/>
    </source>
</evidence>
<protein>
    <recommendedName>
        <fullName evidence="3">Protein-L-isoaspartate O-methyltransferase</fullName>
    </recommendedName>
</protein>
<dbReference type="SUPFAM" id="SSF53335">
    <property type="entry name" value="S-adenosyl-L-methionine-dependent methyltransferases"/>
    <property type="match status" value="1"/>
</dbReference>